<accession>A0A517ZT81</accession>
<dbReference type="SMART" id="SM00220">
    <property type="entry name" value="S_TKc"/>
    <property type="match status" value="1"/>
</dbReference>
<dbReference type="Gene3D" id="3.30.200.20">
    <property type="entry name" value="Phosphorylase Kinase, domain 1"/>
    <property type="match status" value="1"/>
</dbReference>
<feature type="region of interest" description="Disordered" evidence="5">
    <location>
        <begin position="925"/>
        <end position="966"/>
    </location>
</feature>
<reference evidence="7 8" key="1">
    <citation type="submission" date="2019-02" db="EMBL/GenBank/DDBJ databases">
        <title>Deep-cultivation of Planctomycetes and their phenomic and genomic characterization uncovers novel biology.</title>
        <authorList>
            <person name="Wiegand S."/>
            <person name="Jogler M."/>
            <person name="Boedeker C."/>
            <person name="Pinto D."/>
            <person name="Vollmers J."/>
            <person name="Rivas-Marin E."/>
            <person name="Kohn T."/>
            <person name="Peeters S.H."/>
            <person name="Heuer A."/>
            <person name="Rast P."/>
            <person name="Oberbeckmann S."/>
            <person name="Bunk B."/>
            <person name="Jeske O."/>
            <person name="Meyerdierks A."/>
            <person name="Storesund J.E."/>
            <person name="Kallscheuer N."/>
            <person name="Luecker S."/>
            <person name="Lage O.M."/>
            <person name="Pohl T."/>
            <person name="Merkel B.J."/>
            <person name="Hornburger P."/>
            <person name="Mueller R.-W."/>
            <person name="Bruemmer F."/>
            <person name="Labrenz M."/>
            <person name="Spormann A.M."/>
            <person name="Op den Camp H."/>
            <person name="Overmann J."/>
            <person name="Amann R."/>
            <person name="Jetten M.S.M."/>
            <person name="Mascher T."/>
            <person name="Medema M.H."/>
            <person name="Devos D.P."/>
            <person name="Kaster A.-K."/>
            <person name="Ovreas L."/>
            <person name="Rohde M."/>
            <person name="Galperin M.Y."/>
            <person name="Jogler C."/>
        </authorList>
    </citation>
    <scope>NUCLEOTIDE SEQUENCE [LARGE SCALE GENOMIC DNA]</scope>
    <source>
        <strain evidence="7 8">Mal52</strain>
    </source>
</reference>
<feature type="compositionally biased region" description="Basic and acidic residues" evidence="5">
    <location>
        <begin position="467"/>
        <end position="480"/>
    </location>
</feature>
<evidence type="ECO:0000256" key="1">
    <source>
        <dbReference type="ARBA" id="ARBA00022679"/>
    </source>
</evidence>
<dbReference type="Pfam" id="PF00069">
    <property type="entry name" value="Pkinase"/>
    <property type="match status" value="1"/>
</dbReference>
<evidence type="ECO:0000313" key="8">
    <source>
        <dbReference type="Proteomes" id="UP000319383"/>
    </source>
</evidence>
<dbReference type="InterPro" id="IPR011009">
    <property type="entry name" value="Kinase-like_dom_sf"/>
</dbReference>
<dbReference type="RefSeq" id="WP_145378255.1">
    <property type="nucleotide sequence ID" value="NZ_CP036276.1"/>
</dbReference>
<keyword evidence="1 7" id="KW-0808">Transferase</keyword>
<feature type="compositionally biased region" description="Low complexity" evidence="5">
    <location>
        <begin position="13"/>
        <end position="24"/>
    </location>
</feature>
<dbReference type="EC" id="2.7.11.1" evidence="7"/>
<protein>
    <submittedName>
        <fullName evidence="7">Serine/threonine-protein kinase PrkC</fullName>
        <ecNumber evidence="7">2.7.11.1</ecNumber>
    </submittedName>
</protein>
<evidence type="ECO:0000259" key="6">
    <source>
        <dbReference type="PROSITE" id="PS50011"/>
    </source>
</evidence>
<organism evidence="7 8">
    <name type="scientific">Symmachiella dynata</name>
    <dbReference type="NCBI Taxonomy" id="2527995"/>
    <lineage>
        <taxon>Bacteria</taxon>
        <taxon>Pseudomonadati</taxon>
        <taxon>Planctomycetota</taxon>
        <taxon>Planctomycetia</taxon>
        <taxon>Planctomycetales</taxon>
        <taxon>Planctomycetaceae</taxon>
        <taxon>Symmachiella</taxon>
    </lineage>
</organism>
<dbReference type="PANTHER" id="PTHR43289:SF6">
    <property type="entry name" value="SERINE_THREONINE-PROTEIN KINASE NEKL-3"/>
    <property type="match status" value="1"/>
</dbReference>
<dbReference type="GO" id="GO:0004674">
    <property type="term" value="F:protein serine/threonine kinase activity"/>
    <property type="evidence" value="ECO:0007669"/>
    <property type="project" value="UniProtKB-EC"/>
</dbReference>
<dbReference type="GO" id="GO:0005524">
    <property type="term" value="F:ATP binding"/>
    <property type="evidence" value="ECO:0007669"/>
    <property type="project" value="UniProtKB-KW"/>
</dbReference>
<feature type="compositionally biased region" description="Polar residues" evidence="5">
    <location>
        <begin position="415"/>
        <end position="425"/>
    </location>
</feature>
<evidence type="ECO:0000256" key="3">
    <source>
        <dbReference type="ARBA" id="ARBA00022777"/>
    </source>
</evidence>
<feature type="compositionally biased region" description="Polar residues" evidence="5">
    <location>
        <begin position="925"/>
        <end position="946"/>
    </location>
</feature>
<dbReference type="Proteomes" id="UP000319383">
    <property type="component" value="Chromosome"/>
</dbReference>
<feature type="region of interest" description="Disordered" evidence="5">
    <location>
        <begin position="1"/>
        <end position="57"/>
    </location>
</feature>
<feature type="region of interest" description="Disordered" evidence="5">
    <location>
        <begin position="411"/>
        <end position="507"/>
    </location>
</feature>
<keyword evidence="3 7" id="KW-0418">Kinase</keyword>
<feature type="domain" description="Protein kinase" evidence="6">
    <location>
        <begin position="89"/>
        <end position="351"/>
    </location>
</feature>
<evidence type="ECO:0000256" key="4">
    <source>
        <dbReference type="ARBA" id="ARBA00022840"/>
    </source>
</evidence>
<dbReference type="InterPro" id="IPR008271">
    <property type="entry name" value="Ser/Thr_kinase_AS"/>
</dbReference>
<dbReference type="PROSITE" id="PS50011">
    <property type="entry name" value="PROTEIN_KINASE_DOM"/>
    <property type="match status" value="1"/>
</dbReference>
<dbReference type="EMBL" id="CP036276">
    <property type="protein sequence ID" value="QDU45698.1"/>
    <property type="molecule type" value="Genomic_DNA"/>
</dbReference>
<keyword evidence="8" id="KW-1185">Reference proteome</keyword>
<keyword evidence="2" id="KW-0547">Nucleotide-binding</keyword>
<proteinExistence type="predicted"/>
<dbReference type="AlphaFoldDB" id="A0A517ZT81"/>
<dbReference type="PROSITE" id="PS00108">
    <property type="entry name" value="PROTEIN_KINASE_ST"/>
    <property type="match status" value="1"/>
</dbReference>
<dbReference type="KEGG" id="sdyn:Mal52_41930"/>
<name>A0A517ZT81_9PLAN</name>
<dbReference type="Gene3D" id="1.10.510.10">
    <property type="entry name" value="Transferase(Phosphotransferase) domain 1"/>
    <property type="match status" value="1"/>
</dbReference>
<gene>
    <name evidence="7" type="primary">prkC_10</name>
    <name evidence="7" type="ORF">Mal52_41930</name>
</gene>
<evidence type="ECO:0000256" key="5">
    <source>
        <dbReference type="SAM" id="MobiDB-lite"/>
    </source>
</evidence>
<dbReference type="CDD" id="cd14014">
    <property type="entry name" value="STKc_PknB_like"/>
    <property type="match status" value="1"/>
</dbReference>
<keyword evidence="4" id="KW-0067">ATP-binding</keyword>
<feature type="compositionally biased region" description="Low complexity" evidence="5">
    <location>
        <begin position="46"/>
        <end position="57"/>
    </location>
</feature>
<evidence type="ECO:0000256" key="2">
    <source>
        <dbReference type="ARBA" id="ARBA00022741"/>
    </source>
</evidence>
<dbReference type="PANTHER" id="PTHR43289">
    <property type="entry name" value="MITOGEN-ACTIVATED PROTEIN KINASE KINASE KINASE 20-RELATED"/>
    <property type="match status" value="1"/>
</dbReference>
<evidence type="ECO:0000313" key="7">
    <source>
        <dbReference type="EMBL" id="QDU45698.1"/>
    </source>
</evidence>
<sequence>MNLPIDQPDSRSESTPSSSFAEASGGAPVTGPETVVNPEGRPDYAPPVQAAAAASTPVTDPSAWHHLFPTANDNESVDASPIGVELDHFVIEERIRSGGMGAVFRARDIRMGRSVALKVMPPRQTLNPAAVRRFQNEAQAAAQLDHDNIARAYYVGEDKGLHFIAFEFVTGINIAEMISKQGRLPVDDALNYTLQVASALVHTSERGVVHRDIKPSNIIITPKGRAKLVDMGLARNENREASADLTVAGTTLGTFDYISPEQAKDPRAVDVRSDIYSLGCTLYHMLTGQAPYPGGTMLQKLLDHQGKDAPDPAAKNPYVSDDLAAVVRKMMASDPKRRYQTADELLRDLMLVAGAMGLRSLNPEGLVWMSSRPLSAPFWERHLPWMSTFAALIILVTVASFLPGRVADGPESISPADSTTEQADNGTGAKASDTEIAKLPSAPQREVIVTKNQNPDLEATVPGSAGKGDETPHSLDDERTPAVAETRSTDPKIPPATRTNQDLPSRFVIGPSENEQFRLGPEGNGSYVTALLPPLPIETAEPVAQPTPDEIGNRMQQPRARTVTAEPIADRPFIVLGIDGAENREYRSLEAACTDAVDGGKIELRYNGIRRERTPIRIEGKRITIRAGFGFRPTLELAPSQSPLADYRNHFINVVGGALEMANVNLLLTINEGFPSDRWAIFSLEQPESVQMEGVTVTVENRDRHRQIAVFDLSSRTNFSDMPMPDNGTLKPLQVMISRCVFRGGCDFLTVHQQTGSQFTIENTLLALWPNGTVVRVLGGMYEPDDDEYVDFTLKHCTVLLSHSLVVMSSDTVPHKLIPVQVTATNNIISSFENCPLVEMSGRAPVNDFRDLIQWSGKYNFYDLFSDFWQIESDSTDEGLDTLDFEDWQKWRTVNEVDAYNELIYWEERQQKSWRDMPASMLTPNNVRLDPTITNRASSGTATGSQAGARLDELPTLSRSRDGENE</sequence>
<dbReference type="InterPro" id="IPR000719">
    <property type="entry name" value="Prot_kinase_dom"/>
</dbReference>
<dbReference type="SUPFAM" id="SSF56112">
    <property type="entry name" value="Protein kinase-like (PK-like)"/>
    <property type="match status" value="1"/>
</dbReference>